<accession>A0A1G7X1U5</accession>
<evidence type="ECO:0000313" key="2">
    <source>
        <dbReference type="Proteomes" id="UP000199009"/>
    </source>
</evidence>
<evidence type="ECO:0000313" key="1">
    <source>
        <dbReference type="EMBL" id="SDG78126.1"/>
    </source>
</evidence>
<name>A0A1G7X1U5_9MICO</name>
<gene>
    <name evidence="1" type="ORF">SAMN04489810_1276</name>
</gene>
<proteinExistence type="predicted"/>
<organism evidence="1 2">
    <name type="scientific">Microbacterium pygmaeum</name>
    <dbReference type="NCBI Taxonomy" id="370764"/>
    <lineage>
        <taxon>Bacteria</taxon>
        <taxon>Bacillati</taxon>
        <taxon>Actinomycetota</taxon>
        <taxon>Actinomycetes</taxon>
        <taxon>Micrococcales</taxon>
        <taxon>Microbacteriaceae</taxon>
        <taxon>Microbacterium</taxon>
    </lineage>
</organism>
<dbReference type="AlphaFoldDB" id="A0A1G7X1U5"/>
<dbReference type="OrthoDB" id="4558903at2"/>
<protein>
    <submittedName>
        <fullName evidence="1">Uncharacterized protein</fullName>
    </submittedName>
</protein>
<dbReference type="RefSeq" id="WP_157681772.1">
    <property type="nucleotide sequence ID" value="NZ_LT629692.1"/>
</dbReference>
<sequence length="98" mass="11186">MPAKDLPRGVSQIVEHVGQKAAPTGNLDWREEDRIKADMMNVPRRWMPVDVHAFQIKCYEVGLTAASTGALVRLLRRIQEGRRLRPHDKGFRFPIAPD</sequence>
<dbReference type="Proteomes" id="UP000199009">
    <property type="component" value="Chromosome I"/>
</dbReference>
<dbReference type="EMBL" id="LT629692">
    <property type="protein sequence ID" value="SDG78126.1"/>
    <property type="molecule type" value="Genomic_DNA"/>
</dbReference>
<reference evidence="1 2" key="1">
    <citation type="submission" date="2016-10" db="EMBL/GenBank/DDBJ databases">
        <authorList>
            <person name="de Groot N.N."/>
        </authorList>
    </citation>
    <scope>NUCLEOTIDE SEQUENCE [LARGE SCALE GENOMIC DNA]</scope>
    <source>
        <strain evidence="1 2">DSM 23142</strain>
    </source>
</reference>
<keyword evidence="2" id="KW-1185">Reference proteome</keyword>